<feature type="region of interest" description="Disordered" evidence="1">
    <location>
        <begin position="76"/>
        <end position="96"/>
    </location>
</feature>
<reference evidence="2 3" key="2">
    <citation type="journal article" date="2020" name="Microbiol. Resour. Announc.">
        <title>Antarctic desert soil bacteria exhibit high novel natural product potential, evaluated through long-read genome sequencing and comparative genomics.</title>
        <authorList>
            <person name="Benaud N."/>
            <person name="Edwards R.J."/>
            <person name="Amos T.G."/>
            <person name="D'Agostino P.M."/>
            <person name="Gutierrez-Chavez C."/>
            <person name="Montgomery K."/>
            <person name="Nicetic I."/>
            <person name="Ferrari B.C."/>
        </authorList>
    </citation>
    <scope>NUCLEOTIDE SEQUENCE [LARGE SCALE GENOMIC DNA]</scope>
    <source>
        <strain evidence="2 3">SPB151</strain>
    </source>
</reference>
<accession>A0A7G6X1P3</accession>
<evidence type="ECO:0000256" key="1">
    <source>
        <dbReference type="SAM" id="MobiDB-lite"/>
    </source>
</evidence>
<organism evidence="2 3">
    <name type="scientific">Kribbella qitaiheensis</name>
    <dbReference type="NCBI Taxonomy" id="1544730"/>
    <lineage>
        <taxon>Bacteria</taxon>
        <taxon>Bacillati</taxon>
        <taxon>Actinomycetota</taxon>
        <taxon>Actinomycetes</taxon>
        <taxon>Propionibacteriales</taxon>
        <taxon>Kribbellaceae</taxon>
        <taxon>Kribbella</taxon>
    </lineage>
</organism>
<evidence type="ECO:0000313" key="3">
    <source>
        <dbReference type="Proteomes" id="UP000515563"/>
    </source>
</evidence>
<dbReference type="KEGG" id="kqi:F1D05_22415"/>
<sequence>MELPDNQLGDTRELHLAWLDFYRQTVERKLAGLSETDLRASRLPSGWSPLELVKHLVHIERRWIRWGFAAEPFERPWGDSGGVEDEPWRLEDDDTPDSLLTQLRAGGERSRQVVEAADDLAEHAAAGGRFSAEEKAPTLNWVLFHVLQEYARHVGQLDIARELADGGTGE</sequence>
<dbReference type="Gene3D" id="1.20.120.450">
    <property type="entry name" value="dinb family like domain"/>
    <property type="match status" value="1"/>
</dbReference>
<dbReference type="SUPFAM" id="SSF109854">
    <property type="entry name" value="DinB/YfiT-like putative metalloenzymes"/>
    <property type="match status" value="1"/>
</dbReference>
<reference evidence="3" key="1">
    <citation type="submission" date="2019-09" db="EMBL/GenBank/DDBJ databases">
        <title>Antimicrobial potential of Antarctic Bacteria.</title>
        <authorList>
            <person name="Benaud N."/>
            <person name="Edwards R.J."/>
            <person name="Ferrari B.C."/>
        </authorList>
    </citation>
    <scope>NUCLEOTIDE SEQUENCE [LARGE SCALE GENOMIC DNA]</scope>
    <source>
        <strain evidence="3">SPB151</strain>
    </source>
</reference>
<dbReference type="Pfam" id="PF04978">
    <property type="entry name" value="MST"/>
    <property type="match status" value="1"/>
</dbReference>
<dbReference type="InterPro" id="IPR034660">
    <property type="entry name" value="DinB/YfiT-like"/>
</dbReference>
<name>A0A7G6X1P3_9ACTN</name>
<dbReference type="EMBL" id="CP043661">
    <property type="protein sequence ID" value="QNE20158.1"/>
    <property type="molecule type" value="Genomic_DNA"/>
</dbReference>
<keyword evidence="3" id="KW-1185">Reference proteome</keyword>
<dbReference type="AlphaFoldDB" id="A0A7G6X1P3"/>
<protein>
    <submittedName>
        <fullName evidence="2">DinB family protein</fullName>
    </submittedName>
</protein>
<evidence type="ECO:0000313" key="2">
    <source>
        <dbReference type="EMBL" id="QNE20158.1"/>
    </source>
</evidence>
<dbReference type="RefSeq" id="WP_185442181.1">
    <property type="nucleotide sequence ID" value="NZ_CP043661.1"/>
</dbReference>
<proteinExistence type="predicted"/>
<dbReference type="Proteomes" id="UP000515563">
    <property type="component" value="Chromosome"/>
</dbReference>
<gene>
    <name evidence="2" type="ORF">F1D05_22415</name>
</gene>
<dbReference type="InterPro" id="IPR007061">
    <property type="entry name" value="MST-like"/>
</dbReference>